<reference evidence="2" key="2">
    <citation type="journal article" date="2018" name="Mol. Plant Microbe Interact.">
        <title>Genome sequence resources for the wheat stripe rust pathogen (Puccinia striiformis f. sp. tritici) and the barley stripe rust pathogen (Puccinia striiformis f. sp. hordei).</title>
        <authorList>
            <person name="Xia C."/>
            <person name="Wang M."/>
            <person name="Yin C."/>
            <person name="Cornejo O.E."/>
            <person name="Hulbert S.H."/>
            <person name="Chen X."/>
        </authorList>
    </citation>
    <scope>NUCLEOTIDE SEQUENCE [LARGE SCALE GENOMIC DNA]</scope>
    <source>
        <strain evidence="2">93-210</strain>
    </source>
</reference>
<evidence type="ECO:0000313" key="2">
    <source>
        <dbReference type="Proteomes" id="UP001060170"/>
    </source>
</evidence>
<gene>
    <name evidence="1" type="ORF">MJO28_008014</name>
</gene>
<reference evidence="2" key="1">
    <citation type="journal article" date="2018" name="BMC Genomics">
        <title>Genomic insights into host adaptation between the wheat stripe rust pathogen (Puccinia striiformis f. sp. tritici) and the barley stripe rust pathogen (Puccinia striiformis f. sp. hordei).</title>
        <authorList>
            <person name="Xia C."/>
            <person name="Wang M."/>
            <person name="Yin C."/>
            <person name="Cornejo O.E."/>
            <person name="Hulbert S.H."/>
            <person name="Chen X."/>
        </authorList>
    </citation>
    <scope>NUCLEOTIDE SEQUENCE [LARGE SCALE GENOMIC DNA]</scope>
    <source>
        <strain evidence="2">93-210</strain>
    </source>
</reference>
<sequence length="521" mass="57936">MKMNGIGIATNQPSPVLSHFFQYPLPTNSSNLAINSNTCSVSLVKMPIHSKVLADHPLPLPKGNQEHTSIDQSKAGGPGKVEDDSIIGVNSEQKKIAKAKGKDSVTPAQKSGVGCHLDYQPFGDCFTHPLDYLSILGDRYANNLQVIGGQQKQKKDRIWISVDSVEPFVVPVTAGVTTFKQFHDLVASGCDKVEPNTAGIVLEAIKKKKLVLHWRGSITRVNDWKVSDKVNIDTEDKFNEWLMTTIEWKRFTVQLALFMPNPADQVKRGKKADILAKQAAHKLMLKESKSQKRQSANDNDSEPDDESEPEEIKPEDRDDVAFHKKNIYEKYKLKIDYDRYSPVFLDPGNDQRFKILTMAAAQECAMALVDRKDGVDMKSPPASPPWETLGKQRKTVSAQPPQEYSDSQTTRQVLRQLLADVVAEPTATLTEPQTAGNFTLTNVVAGRIVGTVPMVKYLEFLGIPDLHKVLGLLTKEDIVSHTLFRSPALVRKDVRNLGISLGTVTSLFNNVYLFDEYLASK</sequence>
<name>A0ACC0EAT6_9BASI</name>
<keyword evidence="2" id="KW-1185">Reference proteome</keyword>
<comment type="caution">
    <text evidence="1">The sequence shown here is derived from an EMBL/GenBank/DDBJ whole genome shotgun (WGS) entry which is preliminary data.</text>
</comment>
<organism evidence="1 2">
    <name type="scientific">Puccinia striiformis f. sp. tritici</name>
    <dbReference type="NCBI Taxonomy" id="168172"/>
    <lineage>
        <taxon>Eukaryota</taxon>
        <taxon>Fungi</taxon>
        <taxon>Dikarya</taxon>
        <taxon>Basidiomycota</taxon>
        <taxon>Pucciniomycotina</taxon>
        <taxon>Pucciniomycetes</taxon>
        <taxon>Pucciniales</taxon>
        <taxon>Pucciniaceae</taxon>
        <taxon>Puccinia</taxon>
    </lineage>
</organism>
<reference evidence="1 2" key="3">
    <citation type="journal article" date="2022" name="Microbiol. Spectr.">
        <title>Folding features and dynamics of 3D genome architecture in plant fungal pathogens.</title>
        <authorList>
            <person name="Xia C."/>
        </authorList>
    </citation>
    <scope>NUCLEOTIDE SEQUENCE [LARGE SCALE GENOMIC DNA]</scope>
    <source>
        <strain evidence="1 2">93-210</strain>
    </source>
</reference>
<proteinExistence type="predicted"/>
<protein>
    <submittedName>
        <fullName evidence="1">Uncharacterized protein</fullName>
    </submittedName>
</protein>
<dbReference type="EMBL" id="CM045872">
    <property type="protein sequence ID" value="KAI7949193.1"/>
    <property type="molecule type" value="Genomic_DNA"/>
</dbReference>
<accession>A0ACC0EAT6</accession>
<dbReference type="Proteomes" id="UP001060170">
    <property type="component" value="Chromosome 8"/>
</dbReference>
<evidence type="ECO:0000313" key="1">
    <source>
        <dbReference type="EMBL" id="KAI7949193.1"/>
    </source>
</evidence>